<evidence type="ECO:0000313" key="3">
    <source>
        <dbReference type="Proteomes" id="UP001300692"/>
    </source>
</evidence>
<dbReference type="InterPro" id="IPR042099">
    <property type="entry name" value="ANL_N_sf"/>
</dbReference>
<dbReference type="RefSeq" id="WP_264137619.1">
    <property type="nucleotide sequence ID" value="NZ_JAOYOD010000001.1"/>
</dbReference>
<feature type="domain" description="Acyl-protein synthetase LuxE" evidence="1">
    <location>
        <begin position="199"/>
        <end position="326"/>
    </location>
</feature>
<proteinExistence type="predicted"/>
<reference evidence="2 3" key="1">
    <citation type="submission" date="2022-10" db="EMBL/GenBank/DDBJ databases">
        <title>Comparative genomics and taxonomic characterization of three novel marine species of genus Reichenbachiella exhibiting antioxidant and polysaccharide degradation activities.</title>
        <authorList>
            <person name="Muhammad N."/>
            <person name="Lee Y.-J."/>
            <person name="Ko J."/>
            <person name="Kim S.-G."/>
        </authorList>
    </citation>
    <scope>NUCLEOTIDE SEQUENCE [LARGE SCALE GENOMIC DNA]</scope>
    <source>
        <strain evidence="2 3">ABR2-5</strain>
    </source>
</reference>
<sequence>MKSLNSFKRRVTNLQEEEFEDLALDIFKYQAQDNLVYSQYLEALNLSTSDITSLDQIPFLPIEFFKDHKVVTGNWHAEKVFKSSGTTGMTRSCHYMDEIAFYQENSRNIFEFFFGDIDEYCFFALLPSYQEQGNSSLIAMVDYFMSCTQNDHGGYFLDDLEGLIDQIKSVLRLGDKKVVLFGVGYALLDLCKLQPGDLDNLLIIETGGMKGRREELTKEEFYEIMRSDLGKVDIFSEYGMTELLSQAYSDGNKFRTPASMRVFIRDINDPFSRLSDGKVGGVNVIDLANIHSCSFIETKDLGRMDAEGRFEILGRIDNSDIRGCNLLVV</sequence>
<dbReference type="GO" id="GO:0016740">
    <property type="term" value="F:transferase activity"/>
    <property type="evidence" value="ECO:0007669"/>
    <property type="project" value="UniProtKB-KW"/>
</dbReference>
<name>A0ABT3CTD5_9BACT</name>
<dbReference type="EMBL" id="JAOYOD010000001">
    <property type="protein sequence ID" value="MCV9386784.1"/>
    <property type="molecule type" value="Genomic_DNA"/>
</dbReference>
<dbReference type="Gene3D" id="3.40.50.12780">
    <property type="entry name" value="N-terminal domain of ligase-like"/>
    <property type="match status" value="1"/>
</dbReference>
<organism evidence="2 3">
    <name type="scientific">Reichenbachiella ulvae</name>
    <dbReference type="NCBI Taxonomy" id="2980104"/>
    <lineage>
        <taxon>Bacteria</taxon>
        <taxon>Pseudomonadati</taxon>
        <taxon>Bacteroidota</taxon>
        <taxon>Cytophagia</taxon>
        <taxon>Cytophagales</taxon>
        <taxon>Reichenbachiellaceae</taxon>
        <taxon>Reichenbachiella</taxon>
    </lineage>
</organism>
<comment type="caution">
    <text evidence="2">The sequence shown here is derived from an EMBL/GenBank/DDBJ whole genome shotgun (WGS) entry which is preliminary data.</text>
</comment>
<protein>
    <submittedName>
        <fullName evidence="2">Acyl transferase</fullName>
    </submittedName>
</protein>
<dbReference type="Pfam" id="PF04443">
    <property type="entry name" value="LuxE"/>
    <property type="match status" value="1"/>
</dbReference>
<gene>
    <name evidence="2" type="ORF">N7U62_08930</name>
</gene>
<evidence type="ECO:0000313" key="2">
    <source>
        <dbReference type="EMBL" id="MCV9386784.1"/>
    </source>
</evidence>
<keyword evidence="2" id="KW-0808">Transferase</keyword>
<dbReference type="SUPFAM" id="SSF56801">
    <property type="entry name" value="Acetyl-CoA synthetase-like"/>
    <property type="match status" value="1"/>
</dbReference>
<dbReference type="InterPro" id="IPR007534">
    <property type="entry name" value="LuxE"/>
</dbReference>
<dbReference type="Proteomes" id="UP001300692">
    <property type="component" value="Unassembled WGS sequence"/>
</dbReference>
<accession>A0ABT3CTD5</accession>
<keyword evidence="3" id="KW-1185">Reference proteome</keyword>
<evidence type="ECO:0000259" key="1">
    <source>
        <dbReference type="Pfam" id="PF04443"/>
    </source>
</evidence>